<dbReference type="Proteomes" id="UP000284095">
    <property type="component" value="Unassembled WGS sequence"/>
</dbReference>
<keyword evidence="4 5" id="KW-0472">Membrane</keyword>
<evidence type="ECO:0000256" key="3">
    <source>
        <dbReference type="ARBA" id="ARBA00022989"/>
    </source>
</evidence>
<feature type="transmembrane region" description="Helical" evidence="5">
    <location>
        <begin position="187"/>
        <end position="206"/>
    </location>
</feature>
<dbReference type="PRINTS" id="PR00762">
    <property type="entry name" value="CLCHANNEL"/>
</dbReference>
<evidence type="ECO:0000256" key="5">
    <source>
        <dbReference type="SAM" id="Phobius"/>
    </source>
</evidence>
<dbReference type="Proteomes" id="UP000284112">
    <property type="component" value="Unassembled WGS sequence"/>
</dbReference>
<keyword evidence="3 5" id="KW-1133">Transmembrane helix</keyword>
<dbReference type="PANTHER" id="PTHR43427:SF12">
    <property type="entry name" value="CHLORIDE TRANSPORTER"/>
    <property type="match status" value="1"/>
</dbReference>
<evidence type="ECO:0000256" key="1">
    <source>
        <dbReference type="ARBA" id="ARBA00004141"/>
    </source>
</evidence>
<dbReference type="InterPro" id="IPR050368">
    <property type="entry name" value="ClC-type_chloride_channel"/>
</dbReference>
<dbReference type="RefSeq" id="WP_118225355.1">
    <property type="nucleotide sequence ID" value="NZ_QRHW01000014.1"/>
</dbReference>
<feature type="transmembrane region" description="Helical" evidence="5">
    <location>
        <begin position="269"/>
        <end position="286"/>
    </location>
</feature>
<dbReference type="AlphaFoldDB" id="A0A414SS10"/>
<evidence type="ECO:0000313" key="8">
    <source>
        <dbReference type="Proteomes" id="UP000284095"/>
    </source>
</evidence>
<comment type="caution">
    <text evidence="7">The sequence shown here is derived from an EMBL/GenBank/DDBJ whole genome shotgun (WGS) entry which is preliminary data.</text>
</comment>
<dbReference type="GO" id="GO:0016020">
    <property type="term" value="C:membrane"/>
    <property type="evidence" value="ECO:0007669"/>
    <property type="project" value="UniProtKB-SubCell"/>
</dbReference>
<dbReference type="Gene3D" id="1.10.3080.10">
    <property type="entry name" value="Clc chloride channel"/>
    <property type="match status" value="1"/>
</dbReference>
<sequence>MIKALFKHIYKYYKDTFILAIAGVVIGVLVGIIDAAFGLGLNACTAIRTKYFWYLIWFLPLGGVFVWFIYHQFGKSVANGMKMVFHVGLGKNNKLPIRMVPLAVIGTWTTHLFGGSAGREGVAVQIGAAVSNNVGRLVDKTIDIENSRKMFLITGMAAGFSGLFCTPLAAIFFALEVLVAGKLEYHALIPATVASISAAFTSRALGLRKFHINILETLNYHPSTYNAVFLLKLAAMGLCFGIVGSLFALILRYLRLKFAFRFSSPVKKVLIMGAVIAVLMMVFHQGRYSGTGSNLVALCFDGITDDIYAYDWILKMALTILTLSSGFIGGEVAPLFSIGSCLGYVLGPVFGFDPMFGAALGFASVFCSGSNTLLAAILVGVESFGYSMLPFFSVVCFVSFIFNFNNSIFTAQRVAFTRPTRRQRLKERLSEKKNNINN</sequence>
<feature type="transmembrane region" description="Helical" evidence="5">
    <location>
        <begin position="16"/>
        <end position="39"/>
    </location>
</feature>
<dbReference type="SUPFAM" id="SSF81340">
    <property type="entry name" value="Clc chloride channel"/>
    <property type="match status" value="1"/>
</dbReference>
<evidence type="ECO:0000256" key="4">
    <source>
        <dbReference type="ARBA" id="ARBA00023136"/>
    </source>
</evidence>
<dbReference type="Pfam" id="PF00654">
    <property type="entry name" value="Voltage_CLC"/>
    <property type="match status" value="1"/>
</dbReference>
<dbReference type="GO" id="GO:0015108">
    <property type="term" value="F:chloride transmembrane transporter activity"/>
    <property type="evidence" value="ECO:0007669"/>
    <property type="project" value="InterPro"/>
</dbReference>
<evidence type="ECO:0000313" key="7">
    <source>
        <dbReference type="EMBL" id="RHG23656.1"/>
    </source>
</evidence>
<keyword evidence="8" id="KW-1185">Reference proteome</keyword>
<evidence type="ECO:0000256" key="2">
    <source>
        <dbReference type="ARBA" id="ARBA00022692"/>
    </source>
</evidence>
<name>A0A414SS10_9FIRM</name>
<proteinExistence type="predicted"/>
<evidence type="ECO:0000313" key="9">
    <source>
        <dbReference type="Proteomes" id="UP000284112"/>
    </source>
</evidence>
<keyword evidence="2 5" id="KW-0812">Transmembrane</keyword>
<accession>A0A414SS10</accession>
<comment type="subcellular location">
    <subcellularLocation>
        <location evidence="1">Membrane</location>
        <topology evidence="1">Multi-pass membrane protein</topology>
    </subcellularLocation>
</comment>
<dbReference type="EMBL" id="QRHW01000014">
    <property type="protein sequence ID" value="RHG07909.1"/>
    <property type="molecule type" value="Genomic_DNA"/>
</dbReference>
<feature type="transmembrane region" description="Helical" evidence="5">
    <location>
        <begin position="359"/>
        <end position="378"/>
    </location>
</feature>
<feature type="transmembrane region" description="Helical" evidence="5">
    <location>
        <begin position="334"/>
        <end position="352"/>
    </location>
</feature>
<feature type="transmembrane region" description="Helical" evidence="5">
    <location>
        <begin position="51"/>
        <end position="73"/>
    </location>
</feature>
<dbReference type="PANTHER" id="PTHR43427">
    <property type="entry name" value="CHLORIDE CHANNEL PROTEIN CLC-E"/>
    <property type="match status" value="1"/>
</dbReference>
<evidence type="ECO:0000313" key="6">
    <source>
        <dbReference type="EMBL" id="RHG07909.1"/>
    </source>
</evidence>
<dbReference type="EMBL" id="QRIC01000028">
    <property type="protein sequence ID" value="RHG23656.1"/>
    <property type="molecule type" value="Genomic_DNA"/>
</dbReference>
<reference evidence="8 9" key="1">
    <citation type="submission" date="2018-08" db="EMBL/GenBank/DDBJ databases">
        <title>A genome reference for cultivated species of the human gut microbiota.</title>
        <authorList>
            <person name="Zou Y."/>
            <person name="Xue W."/>
            <person name="Luo G."/>
        </authorList>
    </citation>
    <scope>NUCLEOTIDE SEQUENCE [LARGE SCALE GENOMIC DNA]</scope>
    <source>
        <strain evidence="7 8">AM22-22</strain>
        <strain evidence="6 9">AM23-13</strain>
    </source>
</reference>
<gene>
    <name evidence="7" type="ORF">DW265_11345</name>
    <name evidence="6" type="ORF">DW641_09410</name>
</gene>
<dbReference type="InterPro" id="IPR014743">
    <property type="entry name" value="Cl-channel_core"/>
</dbReference>
<feature type="transmembrane region" description="Helical" evidence="5">
    <location>
        <begin position="307"/>
        <end position="328"/>
    </location>
</feature>
<organism evidence="7 8">
    <name type="scientific">Dorea longicatena</name>
    <dbReference type="NCBI Taxonomy" id="88431"/>
    <lineage>
        <taxon>Bacteria</taxon>
        <taxon>Bacillati</taxon>
        <taxon>Bacillota</taxon>
        <taxon>Clostridia</taxon>
        <taxon>Lachnospirales</taxon>
        <taxon>Lachnospiraceae</taxon>
        <taxon>Dorea</taxon>
    </lineage>
</organism>
<feature type="transmembrane region" description="Helical" evidence="5">
    <location>
        <begin position="384"/>
        <end position="404"/>
    </location>
</feature>
<feature type="transmembrane region" description="Helical" evidence="5">
    <location>
        <begin position="150"/>
        <end position="175"/>
    </location>
</feature>
<feature type="transmembrane region" description="Helical" evidence="5">
    <location>
        <begin position="227"/>
        <end position="249"/>
    </location>
</feature>
<dbReference type="InterPro" id="IPR001807">
    <property type="entry name" value="ClC"/>
</dbReference>
<protein>
    <submittedName>
        <fullName evidence="7">Voltage-gated chloride channel protein</fullName>
    </submittedName>
</protein>